<dbReference type="EMBL" id="QXGC01000222">
    <property type="protein sequence ID" value="KAE9244276.1"/>
    <property type="molecule type" value="Genomic_DNA"/>
</dbReference>
<proteinExistence type="predicted"/>
<evidence type="ECO:0000313" key="2">
    <source>
        <dbReference type="EMBL" id="KAE9244276.1"/>
    </source>
</evidence>
<evidence type="ECO:0000256" key="1">
    <source>
        <dbReference type="SAM" id="MobiDB-lite"/>
    </source>
</evidence>
<comment type="caution">
    <text evidence="2">The sequence shown here is derived from an EMBL/GenBank/DDBJ whole genome shotgun (WGS) entry which is preliminary data.</text>
</comment>
<accession>A0A6G0PER6</accession>
<organism evidence="2 3">
    <name type="scientific">Phytophthora fragariae</name>
    <dbReference type="NCBI Taxonomy" id="53985"/>
    <lineage>
        <taxon>Eukaryota</taxon>
        <taxon>Sar</taxon>
        <taxon>Stramenopiles</taxon>
        <taxon>Oomycota</taxon>
        <taxon>Peronosporomycetes</taxon>
        <taxon>Peronosporales</taxon>
        <taxon>Peronosporaceae</taxon>
        <taxon>Phytophthora</taxon>
    </lineage>
</organism>
<evidence type="ECO:0008006" key="4">
    <source>
        <dbReference type="Google" id="ProtNLM"/>
    </source>
</evidence>
<dbReference type="Proteomes" id="UP000476176">
    <property type="component" value="Unassembled WGS sequence"/>
</dbReference>
<reference evidence="2 3" key="1">
    <citation type="submission" date="2018-09" db="EMBL/GenBank/DDBJ databases">
        <title>Genomic investigation of the strawberry pathogen Phytophthora fragariae indicates pathogenicity is determined by transcriptional variation in three key races.</title>
        <authorList>
            <person name="Adams T.M."/>
            <person name="Armitage A.D."/>
            <person name="Sobczyk M.K."/>
            <person name="Bates H.J."/>
            <person name="Dunwell J.M."/>
            <person name="Nellist C.F."/>
            <person name="Harrison R.J."/>
        </authorList>
    </citation>
    <scope>NUCLEOTIDE SEQUENCE [LARGE SCALE GENOMIC DNA]</scope>
    <source>
        <strain evidence="2 3">BC-23</strain>
    </source>
</reference>
<feature type="region of interest" description="Disordered" evidence="1">
    <location>
        <begin position="80"/>
        <end position="109"/>
    </location>
</feature>
<gene>
    <name evidence="2" type="ORF">PF004_g5754</name>
</gene>
<name>A0A6G0PER6_9STRA</name>
<protein>
    <recommendedName>
        <fullName evidence="4">Chromo domain-containing protein</fullName>
    </recommendedName>
</protein>
<evidence type="ECO:0000313" key="3">
    <source>
        <dbReference type="Proteomes" id="UP000476176"/>
    </source>
</evidence>
<sequence>MVERSIHGEGGHLVEALRQCRLSLTTHRWEIEVKWYGLDDLEASGEPADTIQEDVFMLFRAFIDADPTDPPARRALDLALATESALPPQPRLPRSRSRRRGRTSAVTNA</sequence>
<dbReference type="InterPro" id="IPR016197">
    <property type="entry name" value="Chromo-like_dom_sf"/>
</dbReference>
<feature type="compositionally biased region" description="Basic residues" evidence="1">
    <location>
        <begin position="93"/>
        <end position="102"/>
    </location>
</feature>
<dbReference type="SUPFAM" id="SSF54160">
    <property type="entry name" value="Chromo domain-like"/>
    <property type="match status" value="1"/>
</dbReference>
<dbReference type="AlphaFoldDB" id="A0A6G0PER6"/>